<feature type="domain" description="Phospholipase/carboxylesterase/thioesterase" evidence="3">
    <location>
        <begin position="21"/>
        <end position="215"/>
    </location>
</feature>
<dbReference type="Pfam" id="PF02230">
    <property type="entry name" value="Abhydrolase_2"/>
    <property type="match status" value="1"/>
</dbReference>
<dbReference type="AlphaFoldDB" id="A0A0W7Z399"/>
<evidence type="ECO:0000313" key="5">
    <source>
        <dbReference type="Proteomes" id="UP000053300"/>
    </source>
</evidence>
<dbReference type="GO" id="GO:0016787">
    <property type="term" value="F:hydrolase activity"/>
    <property type="evidence" value="ECO:0007669"/>
    <property type="project" value="UniProtKB-KW"/>
</dbReference>
<dbReference type="PANTHER" id="PTHR10655">
    <property type="entry name" value="LYSOPHOSPHOLIPASE-RELATED"/>
    <property type="match status" value="1"/>
</dbReference>
<keyword evidence="5" id="KW-1185">Reference proteome</keyword>
<keyword evidence="2" id="KW-0378">Hydrolase</keyword>
<dbReference type="STRING" id="225992.B5M06_01065"/>
<accession>A0A1V3TNW7</accession>
<comment type="similarity">
    <text evidence="1">Belongs to the AB hydrolase superfamily. AB hydrolase 2 family.</text>
</comment>
<organism evidence="4 5">
    <name type="scientific">Comamonas kerstersii</name>
    <dbReference type="NCBI Taxonomy" id="225992"/>
    <lineage>
        <taxon>Bacteria</taxon>
        <taxon>Pseudomonadati</taxon>
        <taxon>Pseudomonadota</taxon>
        <taxon>Betaproteobacteria</taxon>
        <taxon>Burkholderiales</taxon>
        <taxon>Comamonadaceae</taxon>
        <taxon>Comamonas</taxon>
    </lineage>
</organism>
<evidence type="ECO:0000313" key="4">
    <source>
        <dbReference type="EMBL" id="KUF41745.1"/>
    </source>
</evidence>
<sequence length="220" mass="24170">MLELPLNGLYRPAAAETETPWLLVLMHGVGSNAQDLFGLADHVPADYHLLSLQAPFAMGGDAYAWFMFSVNADGSRTIDSAQEQHSRAVVAETIRLASEQLGVPAERVIVGGFSQGGIMSLSLLLTQPELMHGVCIWHSRLLPEVLPLQVAPAQLQGRNAWISHGTLDQVIPLRSAHAIRDHLQALPVTLSYHEYPCQHNIHPQELHDSMQWLSTQVGKV</sequence>
<evidence type="ECO:0000256" key="1">
    <source>
        <dbReference type="ARBA" id="ARBA00006499"/>
    </source>
</evidence>
<dbReference type="Gene3D" id="3.40.50.1820">
    <property type="entry name" value="alpha/beta hydrolase"/>
    <property type="match status" value="1"/>
</dbReference>
<dbReference type="SUPFAM" id="SSF53474">
    <property type="entry name" value="alpha/beta-Hydrolases"/>
    <property type="match status" value="1"/>
</dbReference>
<evidence type="ECO:0000256" key="2">
    <source>
        <dbReference type="ARBA" id="ARBA00022801"/>
    </source>
</evidence>
<dbReference type="InterPro" id="IPR003140">
    <property type="entry name" value="PLipase/COase/thioEstase"/>
</dbReference>
<dbReference type="InterPro" id="IPR029058">
    <property type="entry name" value="AB_hydrolase_fold"/>
</dbReference>
<dbReference type="Proteomes" id="UP000053300">
    <property type="component" value="Unassembled WGS sequence"/>
</dbReference>
<proteinExistence type="inferred from homology"/>
<dbReference type="InterPro" id="IPR050565">
    <property type="entry name" value="LYPA1-2/EST-like"/>
</dbReference>
<dbReference type="PANTHER" id="PTHR10655:SF17">
    <property type="entry name" value="LYSOPHOSPHOLIPASE-LIKE PROTEIN 1"/>
    <property type="match status" value="1"/>
</dbReference>
<gene>
    <name evidence="4" type="ORF">AS359_07260</name>
</gene>
<reference evidence="4 5" key="1">
    <citation type="submission" date="2015-12" db="EMBL/GenBank/DDBJ databases">
        <title>Complete genome sequence of a multi-drug resistant strain Acidovorax sp. 12322-1.</title>
        <authorList>
            <person name="Ming D."/>
            <person name="Wang M."/>
            <person name="Hu S."/>
            <person name="Zhou Y."/>
            <person name="Jiang T."/>
        </authorList>
    </citation>
    <scope>NUCLEOTIDE SEQUENCE [LARGE SCALE GENOMIC DNA]</scope>
    <source>
        <strain evidence="4 5">12322-1</strain>
    </source>
</reference>
<name>A0A0W7Z399_9BURK</name>
<comment type="caution">
    <text evidence="4">The sequence shown here is derived from an EMBL/GenBank/DDBJ whole genome shotgun (WGS) entry which is preliminary data.</text>
</comment>
<evidence type="ECO:0000259" key="3">
    <source>
        <dbReference type="Pfam" id="PF02230"/>
    </source>
</evidence>
<dbReference type="RefSeq" id="WP_058879623.1">
    <property type="nucleotide sequence ID" value="NZ_CATYED010000023.1"/>
</dbReference>
<protein>
    <submittedName>
        <fullName evidence="4">Phospholipase</fullName>
    </submittedName>
</protein>
<dbReference type="EMBL" id="LPXH01000019">
    <property type="protein sequence ID" value="KUF41745.1"/>
    <property type="molecule type" value="Genomic_DNA"/>
</dbReference>
<accession>A0A0W7Z399</accession>